<sequence>MKTDVQKLDILSKYERDRAALANRQAADFDSLSLGGARKLRIIHLTEVLALQQRLFRDLAG</sequence>
<proteinExistence type="predicted"/>
<gene>
    <name evidence="1" type="ORF">J2W84_001279</name>
</gene>
<accession>A0ABU1QTA9</accession>
<comment type="caution">
    <text evidence="1">The sequence shown here is derived from an EMBL/GenBank/DDBJ whole genome shotgun (WGS) entry which is preliminary data.</text>
</comment>
<dbReference type="Proteomes" id="UP001264980">
    <property type="component" value="Unassembled WGS sequence"/>
</dbReference>
<name>A0ABU1QTA9_9BACT</name>
<protein>
    <submittedName>
        <fullName evidence="1">Uncharacterized protein</fullName>
    </submittedName>
</protein>
<organism evidence="1 2">
    <name type="scientific">Dyadobacter fermentans</name>
    <dbReference type="NCBI Taxonomy" id="94254"/>
    <lineage>
        <taxon>Bacteria</taxon>
        <taxon>Pseudomonadati</taxon>
        <taxon>Bacteroidota</taxon>
        <taxon>Cytophagia</taxon>
        <taxon>Cytophagales</taxon>
        <taxon>Spirosomataceae</taxon>
        <taxon>Dyadobacter</taxon>
    </lineage>
</organism>
<evidence type="ECO:0000313" key="1">
    <source>
        <dbReference type="EMBL" id="MDR6804242.1"/>
    </source>
</evidence>
<keyword evidence="2" id="KW-1185">Reference proteome</keyword>
<evidence type="ECO:0000313" key="2">
    <source>
        <dbReference type="Proteomes" id="UP001264980"/>
    </source>
</evidence>
<dbReference type="EMBL" id="JAVDTI010000001">
    <property type="protein sequence ID" value="MDR6804242.1"/>
    <property type="molecule type" value="Genomic_DNA"/>
</dbReference>
<reference evidence="1 2" key="1">
    <citation type="submission" date="2023-07" db="EMBL/GenBank/DDBJ databases">
        <title>Sorghum-associated microbial communities from plants grown in Nebraska, USA.</title>
        <authorList>
            <person name="Schachtman D."/>
        </authorList>
    </citation>
    <scope>NUCLEOTIDE SEQUENCE [LARGE SCALE GENOMIC DNA]</scope>
    <source>
        <strain evidence="1 2">BE57</strain>
    </source>
</reference>